<proteinExistence type="predicted"/>
<evidence type="ECO:0000256" key="1">
    <source>
        <dbReference type="SAM" id="MobiDB-lite"/>
    </source>
</evidence>
<comment type="caution">
    <text evidence="2">The sequence shown here is derived from an EMBL/GenBank/DDBJ whole genome shotgun (WGS) entry which is preliminary data.</text>
</comment>
<evidence type="ECO:0000313" key="3">
    <source>
        <dbReference type="Proteomes" id="UP000289738"/>
    </source>
</evidence>
<keyword evidence="3" id="KW-1185">Reference proteome</keyword>
<dbReference type="InterPro" id="IPR036691">
    <property type="entry name" value="Endo/exonu/phosph_ase_sf"/>
</dbReference>
<dbReference type="Gene3D" id="3.60.10.10">
    <property type="entry name" value="Endonuclease/exonuclease/phosphatase"/>
    <property type="match status" value="1"/>
</dbReference>
<evidence type="ECO:0000313" key="2">
    <source>
        <dbReference type="EMBL" id="RYQ99780.1"/>
    </source>
</evidence>
<organism evidence="2 3">
    <name type="scientific">Arachis hypogaea</name>
    <name type="common">Peanut</name>
    <dbReference type="NCBI Taxonomy" id="3818"/>
    <lineage>
        <taxon>Eukaryota</taxon>
        <taxon>Viridiplantae</taxon>
        <taxon>Streptophyta</taxon>
        <taxon>Embryophyta</taxon>
        <taxon>Tracheophyta</taxon>
        <taxon>Spermatophyta</taxon>
        <taxon>Magnoliopsida</taxon>
        <taxon>eudicotyledons</taxon>
        <taxon>Gunneridae</taxon>
        <taxon>Pentapetalae</taxon>
        <taxon>rosids</taxon>
        <taxon>fabids</taxon>
        <taxon>Fabales</taxon>
        <taxon>Fabaceae</taxon>
        <taxon>Papilionoideae</taxon>
        <taxon>50 kb inversion clade</taxon>
        <taxon>dalbergioids sensu lato</taxon>
        <taxon>Dalbergieae</taxon>
        <taxon>Pterocarpus clade</taxon>
        <taxon>Arachis</taxon>
    </lineage>
</organism>
<dbReference type="SUPFAM" id="SSF56219">
    <property type="entry name" value="DNase I-like"/>
    <property type="match status" value="1"/>
</dbReference>
<protein>
    <recommendedName>
        <fullName evidence="4">Endonuclease/exonuclease/phosphatase domain-containing protein</fullName>
    </recommendedName>
</protein>
<sequence>MTKGNDKIHVAEEDNWDTRQHDDRDQDHVQAKENKEAEPFGMGTIKNELELARLMVTEIETGNLQVNEGGKDNNRCLTIREELNKLFGRKGSQQNQQLSDEMLEQTVRGIESISQNADQLWCYWEKPKMKRIATTITRTMIQRMENREKYFVELAEDQQEMEEDSIAKPHQRNDYKWDLELAYNLEMHLNLKRKRYLSINIVNEEETKEAKEISMQQLESRGLFGRLCIFWKSNVNIHVYAWCDNFIKTRVINGNDKDWEAIFVYDHPDYKKRKELWKDLTFLNNSLVQPRVMIGDFNNVISQDEKFEAFRVGHANCDAVIRRGWSSSGYTSSDHWKNLNRRMHNCKKELTK</sequence>
<accession>A0A444YCY3</accession>
<dbReference type="Proteomes" id="UP000289738">
    <property type="component" value="Chromosome B07"/>
</dbReference>
<dbReference type="EMBL" id="SDMP01000017">
    <property type="protein sequence ID" value="RYQ99780.1"/>
    <property type="molecule type" value="Genomic_DNA"/>
</dbReference>
<evidence type="ECO:0008006" key="4">
    <source>
        <dbReference type="Google" id="ProtNLM"/>
    </source>
</evidence>
<feature type="region of interest" description="Disordered" evidence="1">
    <location>
        <begin position="1"/>
        <end position="40"/>
    </location>
</feature>
<dbReference type="AlphaFoldDB" id="A0A444YCY3"/>
<gene>
    <name evidence="2" type="ORF">Ahy_B07g087786</name>
</gene>
<name>A0A444YCY3_ARAHY</name>
<feature type="compositionally biased region" description="Basic and acidic residues" evidence="1">
    <location>
        <begin position="1"/>
        <end position="38"/>
    </location>
</feature>
<reference evidence="2 3" key="1">
    <citation type="submission" date="2019-01" db="EMBL/GenBank/DDBJ databases">
        <title>Sequencing of cultivated peanut Arachis hypogaea provides insights into genome evolution and oil improvement.</title>
        <authorList>
            <person name="Chen X."/>
        </authorList>
    </citation>
    <scope>NUCLEOTIDE SEQUENCE [LARGE SCALE GENOMIC DNA]</scope>
    <source>
        <strain evidence="3">cv. Fuhuasheng</strain>
        <tissue evidence="2">Leaves</tissue>
    </source>
</reference>